<evidence type="ECO:0000256" key="6">
    <source>
        <dbReference type="ARBA" id="ARBA00022840"/>
    </source>
</evidence>
<sequence>MTAPTVDAVRAALATVLDPEIRRSIVELDMVDDIAVADDGHVAVTVLLTIAGCPLKDTITRDTEAAVAQVDGVTGVTVTLGTMTPEQRQAMREKLQGPGANREIPFNKPNSLTRIYAVASGKGGVGKSSITANLAVALAAEGLRVGVIDADIYGFSIPGMLGLSGKPTKVDEMILPQVAHGVKVISIGMFVQPGQAVVWRGPMLHRALQQFLTDVFWGDLDALLLDLPPGTGDIAISVAQLLPRSELLVVTTPQQAAAQVAERAGSVSTQTQQQVTGVIENMSWMEMPDGTRMDVFGSGGGESVAKNLTQITGGQVPLLGQIPLDPPVRTGGDAGTPAVLAAPDSPASTALRAVAQQLATRSRGLAGRSLGLSPA</sequence>
<evidence type="ECO:0000256" key="4">
    <source>
        <dbReference type="ARBA" id="ARBA00022741"/>
    </source>
</evidence>
<protein>
    <recommendedName>
        <fullName evidence="9">Iron-sulfur cluster carrier protein</fullName>
    </recommendedName>
</protein>
<keyword evidence="6 9" id="KW-0067">ATP-binding</keyword>
<organism evidence="11 12">
    <name type="scientific">Brevibacterium luteolum</name>
    <dbReference type="NCBI Taxonomy" id="199591"/>
    <lineage>
        <taxon>Bacteria</taxon>
        <taxon>Bacillati</taxon>
        <taxon>Actinomycetota</taxon>
        <taxon>Actinomycetes</taxon>
        <taxon>Micrococcales</taxon>
        <taxon>Brevibacteriaceae</taxon>
        <taxon>Brevibacterium</taxon>
    </lineage>
</organism>
<dbReference type="PANTHER" id="PTHR42961">
    <property type="entry name" value="IRON-SULFUR PROTEIN NUBPL"/>
    <property type="match status" value="1"/>
</dbReference>
<comment type="subunit">
    <text evidence="9">Homodimer.</text>
</comment>
<keyword evidence="3 9" id="KW-0479">Metal-binding</keyword>
<comment type="function">
    <text evidence="9">Binds and transfers iron-sulfur (Fe-S) clusters to target apoproteins. Can hydrolyze ATP.</text>
</comment>
<evidence type="ECO:0000256" key="1">
    <source>
        <dbReference type="ARBA" id="ARBA00007352"/>
    </source>
</evidence>
<keyword evidence="5 9" id="KW-0378">Hydrolase</keyword>
<evidence type="ECO:0000256" key="2">
    <source>
        <dbReference type="ARBA" id="ARBA00008205"/>
    </source>
</evidence>
<proteinExistence type="inferred from homology"/>
<dbReference type="SUPFAM" id="SSF117916">
    <property type="entry name" value="Fe-S cluster assembly (FSCA) domain-like"/>
    <property type="match status" value="1"/>
</dbReference>
<dbReference type="RefSeq" id="WP_165883176.1">
    <property type="nucleotide sequence ID" value="NZ_CP035810.1"/>
</dbReference>
<dbReference type="Gene3D" id="3.40.50.300">
    <property type="entry name" value="P-loop containing nucleotide triphosphate hydrolases"/>
    <property type="match status" value="1"/>
</dbReference>
<dbReference type="Pfam" id="PF01883">
    <property type="entry name" value="FeS_assembly_P"/>
    <property type="match status" value="1"/>
</dbReference>
<dbReference type="CDD" id="cd02037">
    <property type="entry name" value="Mrp_NBP35"/>
    <property type="match status" value="1"/>
</dbReference>
<dbReference type="Gene3D" id="3.30.300.130">
    <property type="entry name" value="Fe-S cluster assembly (FSCA)"/>
    <property type="match status" value="1"/>
</dbReference>
<dbReference type="AlphaFoldDB" id="A0A6G8KVS1"/>
<dbReference type="InterPro" id="IPR034904">
    <property type="entry name" value="FSCA_dom_sf"/>
</dbReference>
<feature type="domain" description="MIP18 family-like" evidence="10">
    <location>
        <begin position="7"/>
        <end position="78"/>
    </location>
</feature>
<dbReference type="InterPro" id="IPR044304">
    <property type="entry name" value="NUBPL-like"/>
</dbReference>
<evidence type="ECO:0000259" key="10">
    <source>
        <dbReference type="Pfam" id="PF01883"/>
    </source>
</evidence>
<dbReference type="InterPro" id="IPR033756">
    <property type="entry name" value="YlxH/NBP35"/>
</dbReference>
<dbReference type="Proteomes" id="UP000501518">
    <property type="component" value="Chromosome"/>
</dbReference>
<keyword evidence="7 9" id="KW-0408">Iron</keyword>
<name>A0A6G8KVS1_9MICO</name>
<dbReference type="EMBL" id="CP035810">
    <property type="protein sequence ID" value="QIN28711.1"/>
    <property type="molecule type" value="Genomic_DNA"/>
</dbReference>
<dbReference type="Pfam" id="PF10609">
    <property type="entry name" value="ParA"/>
    <property type="match status" value="1"/>
</dbReference>
<dbReference type="GO" id="GO:0051539">
    <property type="term" value="F:4 iron, 4 sulfur cluster binding"/>
    <property type="evidence" value="ECO:0007669"/>
    <property type="project" value="TreeGrafter"/>
</dbReference>
<dbReference type="InterPro" id="IPR027417">
    <property type="entry name" value="P-loop_NTPase"/>
</dbReference>
<feature type="binding site" evidence="9">
    <location>
        <begin position="121"/>
        <end position="128"/>
    </location>
    <ligand>
        <name>ATP</name>
        <dbReference type="ChEBI" id="CHEBI:30616"/>
    </ligand>
</feature>
<evidence type="ECO:0000313" key="11">
    <source>
        <dbReference type="EMBL" id="QIN28711.1"/>
    </source>
</evidence>
<dbReference type="GO" id="GO:0016226">
    <property type="term" value="P:iron-sulfur cluster assembly"/>
    <property type="evidence" value="ECO:0007669"/>
    <property type="project" value="InterPro"/>
</dbReference>
<dbReference type="HAMAP" id="MF_02040">
    <property type="entry name" value="Mrp_NBP35"/>
    <property type="match status" value="1"/>
</dbReference>
<comment type="similarity">
    <text evidence="9">Belongs to the Mrp/NBP35 ATP-binding proteins family.</text>
</comment>
<dbReference type="PANTHER" id="PTHR42961:SF2">
    <property type="entry name" value="IRON-SULFUR PROTEIN NUBPL"/>
    <property type="match status" value="1"/>
</dbReference>
<dbReference type="GO" id="GO:0005524">
    <property type="term" value="F:ATP binding"/>
    <property type="evidence" value="ECO:0007669"/>
    <property type="project" value="UniProtKB-UniRule"/>
</dbReference>
<dbReference type="GO" id="GO:0016887">
    <property type="term" value="F:ATP hydrolysis activity"/>
    <property type="evidence" value="ECO:0007669"/>
    <property type="project" value="UniProtKB-UniRule"/>
</dbReference>
<dbReference type="GO" id="GO:0140663">
    <property type="term" value="F:ATP-dependent FeS chaperone activity"/>
    <property type="evidence" value="ECO:0007669"/>
    <property type="project" value="InterPro"/>
</dbReference>
<dbReference type="InterPro" id="IPR002744">
    <property type="entry name" value="MIP18-like"/>
</dbReference>
<evidence type="ECO:0000256" key="5">
    <source>
        <dbReference type="ARBA" id="ARBA00022801"/>
    </source>
</evidence>
<dbReference type="GO" id="GO:0046872">
    <property type="term" value="F:metal ion binding"/>
    <property type="evidence" value="ECO:0007669"/>
    <property type="project" value="UniProtKB-KW"/>
</dbReference>
<keyword evidence="8 9" id="KW-0411">Iron-sulfur</keyword>
<gene>
    <name evidence="11" type="ORF">EW640_05055</name>
</gene>
<evidence type="ECO:0000256" key="9">
    <source>
        <dbReference type="HAMAP-Rule" id="MF_02040"/>
    </source>
</evidence>
<comment type="similarity">
    <text evidence="1">In the N-terminal section; belongs to the MIP18 family.</text>
</comment>
<dbReference type="SUPFAM" id="SSF52540">
    <property type="entry name" value="P-loop containing nucleoside triphosphate hydrolases"/>
    <property type="match status" value="1"/>
</dbReference>
<evidence type="ECO:0000313" key="12">
    <source>
        <dbReference type="Proteomes" id="UP000501518"/>
    </source>
</evidence>
<accession>A0A6G8KVS1</accession>
<dbReference type="FunFam" id="3.40.50.300:FF:000304">
    <property type="entry name" value="Iron-sulfur cluster carrier protein"/>
    <property type="match status" value="1"/>
</dbReference>
<dbReference type="KEGG" id="blut:EW640_05055"/>
<evidence type="ECO:0000256" key="3">
    <source>
        <dbReference type="ARBA" id="ARBA00022723"/>
    </source>
</evidence>
<keyword evidence="4 9" id="KW-0547">Nucleotide-binding</keyword>
<evidence type="ECO:0000256" key="8">
    <source>
        <dbReference type="ARBA" id="ARBA00023014"/>
    </source>
</evidence>
<reference evidence="11 12" key="1">
    <citation type="submission" date="2019-02" db="EMBL/GenBank/DDBJ databases">
        <title>Complete Genome Sequence and Methylome Analysis of Brevibacterium luteolum NEB1784.</title>
        <authorList>
            <person name="Fomenkov A."/>
            <person name="Roberts R.J."/>
        </authorList>
    </citation>
    <scope>NUCLEOTIDE SEQUENCE [LARGE SCALE GENOMIC DNA]</scope>
    <source>
        <strain evidence="11 12">NEB1784</strain>
    </source>
</reference>
<evidence type="ECO:0000256" key="7">
    <source>
        <dbReference type="ARBA" id="ARBA00023004"/>
    </source>
</evidence>
<dbReference type="InterPro" id="IPR019591">
    <property type="entry name" value="Mrp/NBP35_ATP-bd"/>
</dbReference>
<comment type="similarity">
    <text evidence="2">In the C-terminal section; belongs to the Mrp/NBP35 ATP-binding proteins family.</text>
</comment>